<dbReference type="PANTHER" id="PTHR12714">
    <property type="entry name" value="PROTEIN-S ISOPRENYLCYSTEINE O-METHYLTRANSFERASE"/>
    <property type="match status" value="1"/>
</dbReference>
<feature type="transmembrane region" description="Helical" evidence="10">
    <location>
        <begin position="6"/>
        <end position="24"/>
    </location>
</feature>
<evidence type="ECO:0000256" key="8">
    <source>
        <dbReference type="ARBA" id="ARBA00022989"/>
    </source>
</evidence>
<keyword evidence="5" id="KW-0808">Transferase</keyword>
<keyword evidence="7 10" id="KW-0812">Transmembrane</keyword>
<dbReference type="Proteomes" id="UP001338582">
    <property type="component" value="Chromosome 3"/>
</dbReference>
<evidence type="ECO:0000313" key="11">
    <source>
        <dbReference type="EMBL" id="WPK25390.1"/>
    </source>
</evidence>
<evidence type="ECO:0000256" key="5">
    <source>
        <dbReference type="ARBA" id="ARBA00022679"/>
    </source>
</evidence>
<sequence length="214" mass="24712">MKSMVAFQAGLLVSVFIFALYRFLSEQGSVLAIYMALWSIFHLCEYYVTQKYLPRTATEWLFLLFGARGAGNLFMVHIGSILEYALTQKYWRYHGYVLVGVPLALSGIVVRALAIKHCGNSFSHYIESERPQKLVTSGIYAWCRHPSYLGFILYVMGMQVLFGNIFIYVMSMVILFRFFSERIELEEIVLVNNLYGEAYEKYSEKVSALVPFLY</sequence>
<dbReference type="InterPro" id="IPR007269">
    <property type="entry name" value="ICMT_MeTrfase"/>
</dbReference>
<accession>A0AAX4HA19</accession>
<comment type="similarity">
    <text evidence="2 10">Belongs to the class VI-like SAM-binding methyltransferase superfamily. Isoprenylcysteine carboxyl methyltransferase family.</text>
</comment>
<keyword evidence="12" id="KW-1185">Reference proteome</keyword>
<feature type="transmembrane region" description="Helical" evidence="10">
    <location>
        <begin position="31"/>
        <end position="48"/>
    </location>
</feature>
<dbReference type="Gene3D" id="1.20.120.1630">
    <property type="match status" value="1"/>
</dbReference>
<dbReference type="GeneID" id="88173767"/>
<evidence type="ECO:0000256" key="10">
    <source>
        <dbReference type="RuleBase" id="RU362022"/>
    </source>
</evidence>
<feature type="transmembrane region" description="Helical" evidence="10">
    <location>
        <begin position="60"/>
        <end position="86"/>
    </location>
</feature>
<dbReference type="EC" id="2.1.1.100" evidence="3 10"/>
<proteinExistence type="inferred from homology"/>
<gene>
    <name evidence="11" type="ORF">PUMCH_002703</name>
</gene>
<dbReference type="InterPro" id="IPR025770">
    <property type="entry name" value="PPMT_MeTrfase"/>
</dbReference>
<evidence type="ECO:0000256" key="4">
    <source>
        <dbReference type="ARBA" id="ARBA00022603"/>
    </source>
</evidence>
<dbReference type="PANTHER" id="PTHR12714:SF9">
    <property type="entry name" value="PROTEIN-S-ISOPRENYLCYSTEINE O-METHYLTRANSFERASE"/>
    <property type="match status" value="1"/>
</dbReference>
<dbReference type="GO" id="GO:0004671">
    <property type="term" value="F:protein C-terminal S-isoprenylcysteine carboxyl O-methyltransferase activity"/>
    <property type="evidence" value="ECO:0007669"/>
    <property type="project" value="UniProtKB-EC"/>
</dbReference>
<reference evidence="11 12" key="1">
    <citation type="submission" date="2023-10" db="EMBL/GenBank/DDBJ databases">
        <title>Draft Genome Sequence of Candida saopaulonensis from a very Premature Infant with Sepsis.</title>
        <authorList>
            <person name="Ning Y."/>
            <person name="Dai R."/>
            <person name="Xiao M."/>
            <person name="Xu Y."/>
            <person name="Yan Q."/>
            <person name="Zhang L."/>
        </authorList>
    </citation>
    <scope>NUCLEOTIDE SEQUENCE [LARGE SCALE GENOMIC DNA]</scope>
    <source>
        <strain evidence="11 12">19XY460</strain>
    </source>
</reference>
<evidence type="ECO:0000256" key="2">
    <source>
        <dbReference type="ARBA" id="ARBA00009140"/>
    </source>
</evidence>
<dbReference type="GO" id="GO:0005789">
    <property type="term" value="C:endoplasmic reticulum membrane"/>
    <property type="evidence" value="ECO:0007669"/>
    <property type="project" value="UniProtKB-SubCell"/>
</dbReference>
<feature type="transmembrane region" description="Helical" evidence="10">
    <location>
        <begin position="93"/>
        <end position="114"/>
    </location>
</feature>
<keyword evidence="10" id="KW-0256">Endoplasmic reticulum</keyword>
<dbReference type="PROSITE" id="PS51564">
    <property type="entry name" value="SAM_ICMT"/>
    <property type="match status" value="1"/>
</dbReference>
<evidence type="ECO:0000256" key="1">
    <source>
        <dbReference type="ARBA" id="ARBA00004141"/>
    </source>
</evidence>
<keyword evidence="6 10" id="KW-0949">S-adenosyl-L-methionine</keyword>
<comment type="catalytic activity">
    <reaction evidence="10">
        <text>[protein]-C-terminal S-[(2E,6E)-farnesyl]-L-cysteine + S-adenosyl-L-methionine = [protein]-C-terminal S-[(2E,6E)-farnesyl]-L-cysteine methyl ester + S-adenosyl-L-homocysteine</text>
        <dbReference type="Rhea" id="RHEA:21672"/>
        <dbReference type="Rhea" id="RHEA-COMP:12125"/>
        <dbReference type="Rhea" id="RHEA-COMP:12126"/>
        <dbReference type="ChEBI" id="CHEBI:57856"/>
        <dbReference type="ChEBI" id="CHEBI:59789"/>
        <dbReference type="ChEBI" id="CHEBI:90510"/>
        <dbReference type="ChEBI" id="CHEBI:90511"/>
        <dbReference type="EC" id="2.1.1.100"/>
    </reaction>
</comment>
<name>A0AAX4HA19_9ASCO</name>
<comment type="subcellular location">
    <subcellularLocation>
        <location evidence="10">Endoplasmic reticulum membrane</location>
        <topology evidence="10">Multi-pass membrane protein</topology>
    </subcellularLocation>
    <subcellularLocation>
        <location evidence="1">Membrane</location>
        <topology evidence="1">Multi-pass membrane protein</topology>
    </subcellularLocation>
</comment>
<keyword evidence="4 10" id="KW-0489">Methyltransferase</keyword>
<dbReference type="Pfam" id="PF04140">
    <property type="entry name" value="ICMT"/>
    <property type="match status" value="1"/>
</dbReference>
<dbReference type="AlphaFoldDB" id="A0AAX4HA19"/>
<dbReference type="RefSeq" id="XP_062877772.1">
    <property type="nucleotide sequence ID" value="XM_063021702.1"/>
</dbReference>
<evidence type="ECO:0000256" key="6">
    <source>
        <dbReference type="ARBA" id="ARBA00022691"/>
    </source>
</evidence>
<organism evidence="11 12">
    <name type="scientific">Australozyma saopauloensis</name>
    <dbReference type="NCBI Taxonomy" id="291208"/>
    <lineage>
        <taxon>Eukaryota</taxon>
        <taxon>Fungi</taxon>
        <taxon>Dikarya</taxon>
        <taxon>Ascomycota</taxon>
        <taxon>Saccharomycotina</taxon>
        <taxon>Pichiomycetes</taxon>
        <taxon>Metschnikowiaceae</taxon>
        <taxon>Australozyma</taxon>
    </lineage>
</organism>
<evidence type="ECO:0000256" key="7">
    <source>
        <dbReference type="ARBA" id="ARBA00022692"/>
    </source>
</evidence>
<evidence type="ECO:0000313" key="12">
    <source>
        <dbReference type="Proteomes" id="UP001338582"/>
    </source>
</evidence>
<dbReference type="GO" id="GO:0032259">
    <property type="term" value="P:methylation"/>
    <property type="evidence" value="ECO:0007669"/>
    <property type="project" value="UniProtKB-KW"/>
</dbReference>
<dbReference type="EMBL" id="CP138896">
    <property type="protein sequence ID" value="WPK25390.1"/>
    <property type="molecule type" value="Genomic_DNA"/>
</dbReference>
<evidence type="ECO:0000256" key="9">
    <source>
        <dbReference type="ARBA" id="ARBA00023136"/>
    </source>
</evidence>
<evidence type="ECO:0000256" key="3">
    <source>
        <dbReference type="ARBA" id="ARBA00012151"/>
    </source>
</evidence>
<feature type="transmembrane region" description="Helical" evidence="10">
    <location>
        <begin position="151"/>
        <end position="176"/>
    </location>
</feature>
<protein>
    <recommendedName>
        <fullName evidence="3 10">Protein-S-isoprenylcysteine O-methyltransferase</fullName>
        <ecNumber evidence="3 10">2.1.1.100</ecNumber>
    </recommendedName>
</protein>
<dbReference type="KEGG" id="asau:88173767"/>
<keyword evidence="9 10" id="KW-0472">Membrane</keyword>
<keyword evidence="8 10" id="KW-1133">Transmembrane helix</keyword>